<feature type="domain" description="Alpha fucosidase A-like C-terminal" evidence="1">
    <location>
        <begin position="2"/>
        <end position="99"/>
    </location>
</feature>
<protein>
    <recommendedName>
        <fullName evidence="1">Alpha fucosidase A-like C-terminal domain-containing protein</fullName>
    </recommendedName>
</protein>
<dbReference type="AlphaFoldDB" id="X1F5Q5"/>
<gene>
    <name evidence="2" type="ORF">S01H4_56770</name>
</gene>
<dbReference type="InterPro" id="IPR049053">
    <property type="entry name" value="AFCA-like_C"/>
</dbReference>
<name>X1F5Q5_9ZZZZ</name>
<organism evidence="2">
    <name type="scientific">marine sediment metagenome</name>
    <dbReference type="NCBI Taxonomy" id="412755"/>
    <lineage>
        <taxon>unclassified sequences</taxon>
        <taxon>metagenomes</taxon>
        <taxon>ecological metagenomes</taxon>
    </lineage>
</organism>
<feature type="non-terminal residue" evidence="2">
    <location>
        <position position="1"/>
    </location>
</feature>
<accession>X1F5Q5</accession>
<reference evidence="2" key="1">
    <citation type="journal article" date="2014" name="Front. Microbiol.">
        <title>High frequency of phylogenetically diverse reductive dehalogenase-homologous genes in deep subseafloor sedimentary metagenomes.</title>
        <authorList>
            <person name="Kawai M."/>
            <person name="Futagami T."/>
            <person name="Toyoda A."/>
            <person name="Takaki Y."/>
            <person name="Nishi S."/>
            <person name="Hori S."/>
            <person name="Arai W."/>
            <person name="Tsubouchi T."/>
            <person name="Morono Y."/>
            <person name="Uchiyama I."/>
            <person name="Ito T."/>
            <person name="Fujiyama A."/>
            <person name="Inagaki F."/>
            <person name="Takami H."/>
        </authorList>
    </citation>
    <scope>NUCLEOTIDE SEQUENCE</scope>
    <source>
        <strain evidence="2">Expedition CK06-06</strain>
    </source>
</reference>
<dbReference type="InterPro" id="IPR013780">
    <property type="entry name" value="Glyco_hydro_b"/>
</dbReference>
<dbReference type="Gene3D" id="2.60.40.1180">
    <property type="entry name" value="Golgi alpha-mannosidase II"/>
    <property type="match status" value="1"/>
</dbReference>
<proteinExistence type="predicted"/>
<comment type="caution">
    <text evidence="2">The sequence shown here is derived from an EMBL/GenBank/DDBJ whole genome shotgun (WGS) entry which is preliminary data.</text>
</comment>
<evidence type="ECO:0000259" key="1">
    <source>
        <dbReference type="Pfam" id="PF21307"/>
    </source>
</evidence>
<dbReference type="Pfam" id="PF21307">
    <property type="entry name" value="Glyco_hydro_95_C"/>
    <property type="match status" value="1"/>
</dbReference>
<evidence type="ECO:0000313" key="2">
    <source>
        <dbReference type="EMBL" id="GAH16113.1"/>
    </source>
</evidence>
<sequence length="102" mass="11664">NSRSGWIHLFPCVPQDTTVAFRGFQARRGFLVSAEMINNKCVFVEITSRRNIDCRFINPWGNSDISIISELSGKEIGYVGYENSKKIIFKAEEGKTYLVNKR</sequence>
<dbReference type="EMBL" id="BART01032937">
    <property type="protein sequence ID" value="GAH16113.1"/>
    <property type="molecule type" value="Genomic_DNA"/>
</dbReference>